<gene>
    <name evidence="2" type="ORF">C1O25_07575</name>
</gene>
<evidence type="ECO:0000313" key="2">
    <source>
        <dbReference type="EMBL" id="PNI01383.1"/>
    </source>
</evidence>
<dbReference type="RefSeq" id="WP_102968182.1">
    <property type="nucleotide sequence ID" value="NZ_POSM01000008.1"/>
</dbReference>
<proteinExistence type="predicted"/>
<sequence length="197" mass="22777">MPSQITVPFHGSNLFVVEHNGEPYTPLRPIVEGMGMEWSYQSRKLGSNRQRWGVAVIATVAQDNKTRETLCIPLRKLFGWLQTLHPNRVREDIRDKVIQYQNECDDVLWKHWTKQNTPNEIMPVMPPSSMRVLMYMEKGHVVSMQPVPEDSVVFRTEDIPKLLKEPGYFTVQQLKNVADTALSQLAMCAEQAMLLRR</sequence>
<comment type="caution">
    <text evidence="2">The sequence shown here is derived from an EMBL/GenBank/DDBJ whole genome shotgun (WGS) entry which is preliminary data.</text>
</comment>
<dbReference type="PRINTS" id="PR01994">
    <property type="entry name" value="ANTIREPRESSR"/>
</dbReference>
<dbReference type="EMBL" id="POSM01000008">
    <property type="protein sequence ID" value="PNI01383.1"/>
    <property type="molecule type" value="Genomic_DNA"/>
</dbReference>
<dbReference type="InterPro" id="IPR018875">
    <property type="entry name" value="Antirepressor_Ant_N"/>
</dbReference>
<evidence type="ECO:0000259" key="1">
    <source>
        <dbReference type="Pfam" id="PF10547"/>
    </source>
</evidence>
<feature type="domain" description="Antirepressor protein ant N-terminal" evidence="1">
    <location>
        <begin position="6"/>
        <end position="116"/>
    </location>
</feature>
<organism evidence="2 3">
    <name type="scientific">Vibrio diazotrophicus</name>
    <dbReference type="NCBI Taxonomy" id="685"/>
    <lineage>
        <taxon>Bacteria</taxon>
        <taxon>Pseudomonadati</taxon>
        <taxon>Pseudomonadota</taxon>
        <taxon>Gammaproteobacteria</taxon>
        <taxon>Vibrionales</taxon>
        <taxon>Vibrionaceae</taxon>
        <taxon>Vibrio</taxon>
    </lineage>
</organism>
<name>A0ABX4WBI5_VIBDI</name>
<accession>A0ABX4WBI5</accession>
<keyword evidence="3" id="KW-1185">Reference proteome</keyword>
<reference evidence="2 3" key="1">
    <citation type="submission" date="2018-01" db="EMBL/GenBank/DDBJ databases">
        <title>Draft genome sequences of six Vibrio diazotrophicus strains isolated from deep-sea sediments of the Baltic Sea.</title>
        <authorList>
            <person name="Castillo D."/>
            <person name="Vandieken V."/>
            <person name="Chiang O."/>
            <person name="Middelboe M."/>
        </authorList>
    </citation>
    <scope>NUCLEOTIDE SEQUENCE [LARGE SCALE GENOMIC DNA]</scope>
    <source>
        <strain evidence="2 3">65.10M</strain>
    </source>
</reference>
<dbReference type="Proteomes" id="UP000236547">
    <property type="component" value="Unassembled WGS sequence"/>
</dbReference>
<evidence type="ECO:0000313" key="3">
    <source>
        <dbReference type="Proteomes" id="UP000236547"/>
    </source>
</evidence>
<dbReference type="Pfam" id="PF10547">
    <property type="entry name" value="P22_AR_N"/>
    <property type="match status" value="1"/>
</dbReference>
<protein>
    <recommendedName>
        <fullName evidence="1">Antirepressor protein ant N-terminal domain-containing protein</fullName>
    </recommendedName>
</protein>